<dbReference type="eggNOG" id="COG5639">
    <property type="taxonomic scope" value="Bacteria"/>
</dbReference>
<evidence type="ECO:0000313" key="1">
    <source>
        <dbReference type="EMBL" id="KEZ21115.1"/>
    </source>
</evidence>
<reference evidence="1 2" key="1">
    <citation type="submission" date="2014-03" db="EMBL/GenBank/DDBJ databases">
        <title>Genome sequence of Sphingobium yanoikuyae B1.</title>
        <authorList>
            <person name="Gan H.M."/>
            <person name="Gan H.Y."/>
            <person name="Savka M.A."/>
        </authorList>
    </citation>
    <scope>NUCLEOTIDE SEQUENCE [LARGE SCALE GENOMIC DNA]</scope>
    <source>
        <strain evidence="1 2">B1</strain>
    </source>
</reference>
<evidence type="ECO:0008006" key="3">
    <source>
        <dbReference type="Google" id="ProtNLM"/>
    </source>
</evidence>
<organism evidence="1 2">
    <name type="scientific">Sphingobium yanoikuyae</name>
    <name type="common">Sphingomonas yanoikuyae</name>
    <dbReference type="NCBI Taxonomy" id="13690"/>
    <lineage>
        <taxon>Bacteria</taxon>
        <taxon>Pseudomonadati</taxon>
        <taxon>Pseudomonadota</taxon>
        <taxon>Alphaproteobacteria</taxon>
        <taxon>Sphingomonadales</taxon>
        <taxon>Sphingomonadaceae</taxon>
        <taxon>Sphingobium</taxon>
    </lineage>
</organism>
<comment type="caution">
    <text evidence="1">The sequence shown here is derived from an EMBL/GenBank/DDBJ whole genome shotgun (WGS) entry which is preliminary data.</text>
</comment>
<dbReference type="Pfam" id="PF10038">
    <property type="entry name" value="DUF2274"/>
    <property type="match status" value="1"/>
</dbReference>
<dbReference type="Proteomes" id="UP000028534">
    <property type="component" value="Unassembled WGS sequence"/>
</dbReference>
<protein>
    <recommendedName>
        <fullName evidence="3">DUF2274 domain-containing protein</fullName>
    </recommendedName>
</protein>
<gene>
    <name evidence="1" type="ORF">CP98_00564</name>
</gene>
<dbReference type="PATRIC" id="fig|13690.10.peg.591"/>
<accession>A0A084ET23</accession>
<dbReference type="EMBL" id="JGVR01000002">
    <property type="protein sequence ID" value="KEZ21115.1"/>
    <property type="molecule type" value="Genomic_DNA"/>
</dbReference>
<dbReference type="AlphaFoldDB" id="A0A084ET23"/>
<evidence type="ECO:0000313" key="2">
    <source>
        <dbReference type="Proteomes" id="UP000028534"/>
    </source>
</evidence>
<proteinExistence type="predicted"/>
<name>A0A084ET23_SPHYA</name>
<dbReference type="RefSeq" id="WP_037516659.1">
    <property type="nucleotide sequence ID" value="NZ_JGVR01000002.1"/>
</dbReference>
<sequence length="77" mass="8737">MTDLKLPKIPDRTPIRITISIMPGLHDALRDYASIYEKAYGREEPVAELIPAILAAFLENDRAFVRARDALKRESRG</sequence>
<dbReference type="InterPro" id="IPR018733">
    <property type="entry name" value="DUF2274"/>
</dbReference>